<proteinExistence type="predicted"/>
<dbReference type="Gene3D" id="3.30.420.300">
    <property type="entry name" value="2-keto-3-deoxy-galactonokinase, substrate binding domain"/>
    <property type="match status" value="1"/>
</dbReference>
<keyword evidence="1" id="KW-0808">Transferase</keyword>
<dbReference type="eggNOG" id="COG3734">
    <property type="taxonomic scope" value="Bacteria"/>
</dbReference>
<dbReference type="KEGG" id="acr:Acry_2598"/>
<evidence type="ECO:0000313" key="2">
    <source>
        <dbReference type="Proteomes" id="UP000000245"/>
    </source>
</evidence>
<dbReference type="InterPro" id="IPR042258">
    <property type="entry name" value="DGOK_N"/>
</dbReference>
<dbReference type="InterPro" id="IPR042257">
    <property type="entry name" value="DGOK_C"/>
</dbReference>
<dbReference type="InterPro" id="IPR007729">
    <property type="entry name" value="DGOK"/>
</dbReference>
<accession>A5G1Q7</accession>
<reference evidence="1 2" key="1">
    <citation type="submission" date="2007-05" db="EMBL/GenBank/DDBJ databases">
        <title>Complete sequence of chromosome of Acidiphilium cryptum JF-5.</title>
        <authorList>
            <consortium name="US DOE Joint Genome Institute"/>
            <person name="Copeland A."/>
            <person name="Lucas S."/>
            <person name="Lapidus A."/>
            <person name="Barry K."/>
            <person name="Detter J.C."/>
            <person name="Glavina del Rio T."/>
            <person name="Hammon N."/>
            <person name="Israni S."/>
            <person name="Dalin E."/>
            <person name="Tice H."/>
            <person name="Pitluck S."/>
            <person name="Sims D."/>
            <person name="Brettin T."/>
            <person name="Bruce D."/>
            <person name="Han C."/>
            <person name="Schmutz J."/>
            <person name="Larimer F."/>
            <person name="Land M."/>
            <person name="Hauser L."/>
            <person name="Kyrpides N."/>
            <person name="Kim E."/>
            <person name="Magnuson T."/>
            <person name="Richardson P."/>
        </authorList>
    </citation>
    <scope>NUCLEOTIDE SEQUENCE [LARGE SCALE GENOMIC DNA]</scope>
    <source>
        <strain evidence="1 2">JF-5</strain>
    </source>
</reference>
<sequence length="296" mass="30885">MIGLDWGTTRLRAFRIAEDGVVRDVRRADRGVLSVKPGGFADTLRDIAGDWLEAGERRVLIAGMAGSRQGWQEVPYLDCPAEFGAIAAAARPVAFDAAEVFILPGLAARDEAGVPEVMRGEETQIVGAADGDARRLVCLPGSHSKWATVAARRIEGFRSYMTGEAFAAIGGATILAQTIEAGAPDPAAFADGVARAGQPGGLLHHLFGVRTRVLLDGVAKTAARAYLSGLLIGHEVRHALPPGAAEVTLIGDAALCGLYRDAIELCGGAARIHDAGAGDAACLGLARLGEQLPWRH</sequence>
<protein>
    <submittedName>
        <fullName evidence="1">2-keto-3-deoxygalactonate kinase</fullName>
        <ecNumber evidence="1">2.7.1.58</ecNumber>
    </submittedName>
</protein>
<dbReference type="Proteomes" id="UP000000245">
    <property type="component" value="Chromosome"/>
</dbReference>
<dbReference type="AlphaFoldDB" id="A5G1Q7"/>
<dbReference type="Pfam" id="PF05035">
    <property type="entry name" value="DGOK"/>
    <property type="match status" value="1"/>
</dbReference>
<dbReference type="RefSeq" id="WP_012040170.1">
    <property type="nucleotide sequence ID" value="NC_009484.1"/>
</dbReference>
<dbReference type="EC" id="2.7.1.58" evidence="1"/>
<keyword evidence="1" id="KW-0418">Kinase</keyword>
<dbReference type="HOGENOM" id="CLU_058005_2_0_5"/>
<evidence type="ECO:0000313" key="1">
    <source>
        <dbReference type="EMBL" id="ABQ31789.1"/>
    </source>
</evidence>
<dbReference type="STRING" id="349163.Acry_2598"/>
<gene>
    <name evidence="1" type="ordered locus">Acry_2598</name>
</gene>
<name>A5G1Q7_ACICJ</name>
<dbReference type="GO" id="GO:0034194">
    <property type="term" value="P:D-galactonate catabolic process"/>
    <property type="evidence" value="ECO:0007669"/>
    <property type="project" value="InterPro"/>
</dbReference>
<dbReference type="EMBL" id="CP000697">
    <property type="protein sequence ID" value="ABQ31789.1"/>
    <property type="molecule type" value="Genomic_DNA"/>
</dbReference>
<keyword evidence="2" id="KW-1185">Reference proteome</keyword>
<dbReference type="Gene3D" id="3.30.420.310">
    <property type="entry name" value="2-keto-3-deoxy-galactonokinase, C-terminal domain"/>
    <property type="match status" value="1"/>
</dbReference>
<dbReference type="GO" id="GO:0008671">
    <property type="term" value="F:2-dehydro-3-deoxygalactonokinase activity"/>
    <property type="evidence" value="ECO:0007669"/>
    <property type="project" value="UniProtKB-EC"/>
</dbReference>
<organism evidence="1 2">
    <name type="scientific">Acidiphilium cryptum (strain JF-5)</name>
    <dbReference type="NCBI Taxonomy" id="349163"/>
    <lineage>
        <taxon>Bacteria</taxon>
        <taxon>Pseudomonadati</taxon>
        <taxon>Pseudomonadota</taxon>
        <taxon>Alphaproteobacteria</taxon>
        <taxon>Acetobacterales</taxon>
        <taxon>Acidocellaceae</taxon>
        <taxon>Acidiphilium</taxon>
    </lineage>
</organism>